<sequence>MSYQPLYRRNNSGWHAASSANAPAFSSLPLERPLTEGLASTPFKTFAKPTDPGGKAIAPQNLEYIGSYNWVNATKPTIIVPGSPPEWRNRPLPYRVPRDSGVRFVDQNGYRMPSTTLYPLLRAVDIASASKTIDWGSVDFVTDRNGLRKLLRWINDTDASAKEFRIDTQLAGNFTVLLNRWEKKTREDPDPTRPSYGFSFERESTTKAPGCEQGTGHHRIVKYDFGGLTIVVRFEVDACIAPSRSLRPTAPSANVDSLSDLISGLDVARISQTSKIDTSASTPELDIIRAGSQVLHDCVIELTTRSRNYIHQYDWVDAYPQLYLSQTKHHFLAAHGRGEFTAITKRTLGSPEMNAIDAQLQAGFRKLRRALEEIQELVIEHGKEGRLSLVFSRGKLQVFKRSGQDSCLPEKMLARFDA</sequence>
<dbReference type="EMBL" id="HE796938">
    <property type="protein sequence ID" value="CCL99525.1"/>
    <property type="molecule type" value="Genomic_DNA"/>
</dbReference>
<dbReference type="STRING" id="599839.J4GKJ6"/>
<evidence type="ECO:0008006" key="4">
    <source>
        <dbReference type="Google" id="ProtNLM"/>
    </source>
</evidence>
<gene>
    <name evidence="2" type="ORF">FIBRA_01543</name>
</gene>
<organism evidence="2 3">
    <name type="scientific">Fibroporia radiculosa</name>
    <dbReference type="NCBI Taxonomy" id="599839"/>
    <lineage>
        <taxon>Eukaryota</taxon>
        <taxon>Fungi</taxon>
        <taxon>Dikarya</taxon>
        <taxon>Basidiomycota</taxon>
        <taxon>Agaricomycotina</taxon>
        <taxon>Agaricomycetes</taxon>
        <taxon>Polyporales</taxon>
        <taxon>Fibroporiaceae</taxon>
        <taxon>Fibroporia</taxon>
    </lineage>
</organism>
<protein>
    <recommendedName>
        <fullName evidence="4">Geranylgeranyl pyrophosphate synthetase</fullName>
    </recommendedName>
</protein>
<dbReference type="RefSeq" id="XP_012178808.1">
    <property type="nucleotide sequence ID" value="XM_012323418.1"/>
</dbReference>
<dbReference type="PANTHER" id="PTHR35179">
    <property type="entry name" value="PROTEIN CBG02620"/>
    <property type="match status" value="1"/>
</dbReference>
<evidence type="ECO:0000313" key="2">
    <source>
        <dbReference type="EMBL" id="CCL99525.1"/>
    </source>
</evidence>
<proteinExistence type="predicted"/>
<evidence type="ECO:0000313" key="3">
    <source>
        <dbReference type="Proteomes" id="UP000006352"/>
    </source>
</evidence>
<dbReference type="GeneID" id="24094436"/>
<dbReference type="OrthoDB" id="420564at2759"/>
<dbReference type="PANTHER" id="PTHR35179:SF2">
    <property type="entry name" value="START DOMAIN-CONTAINING PROTEIN"/>
    <property type="match status" value="1"/>
</dbReference>
<evidence type="ECO:0000256" key="1">
    <source>
        <dbReference type="SAM" id="MobiDB-lite"/>
    </source>
</evidence>
<dbReference type="AlphaFoldDB" id="J4GKJ6"/>
<reference evidence="2 3" key="1">
    <citation type="journal article" date="2012" name="Appl. Environ. Microbiol.">
        <title>Short-read sequencing for genomic analysis of the brown rot fungus Fibroporia radiculosa.</title>
        <authorList>
            <person name="Tang J.D."/>
            <person name="Perkins A.D."/>
            <person name="Sonstegard T.S."/>
            <person name="Schroeder S.G."/>
            <person name="Burgess S.C."/>
            <person name="Diehl S.V."/>
        </authorList>
    </citation>
    <scope>NUCLEOTIDE SEQUENCE [LARGE SCALE GENOMIC DNA]</scope>
    <source>
        <strain evidence="2 3">TFFH 294</strain>
    </source>
</reference>
<dbReference type="InParanoid" id="J4GKJ6"/>
<dbReference type="Proteomes" id="UP000006352">
    <property type="component" value="Unassembled WGS sequence"/>
</dbReference>
<dbReference type="HOGENOM" id="CLU_030046_0_1_1"/>
<name>J4GKJ6_9APHY</name>
<feature type="region of interest" description="Disordered" evidence="1">
    <location>
        <begin position="185"/>
        <end position="213"/>
    </location>
</feature>
<accession>J4GKJ6</accession>
<keyword evidence="3" id="KW-1185">Reference proteome</keyword>